<evidence type="ECO:0000256" key="1">
    <source>
        <dbReference type="SAM" id="Phobius"/>
    </source>
</evidence>
<proteinExistence type="predicted"/>
<feature type="transmembrane region" description="Helical" evidence="1">
    <location>
        <begin position="12"/>
        <end position="34"/>
    </location>
</feature>
<reference evidence="3" key="1">
    <citation type="submission" date="2015-09" db="EMBL/GenBank/DDBJ databases">
        <authorList>
            <person name="Wibberg D."/>
        </authorList>
    </citation>
    <scope>NUCLEOTIDE SEQUENCE [LARGE SCALE GENOMIC DNA]</scope>
    <source>
        <strain evidence="3">SD1D</strain>
    </source>
</reference>
<keyword evidence="1" id="KW-0472">Membrane</keyword>
<dbReference type="AlphaFoldDB" id="A0A0K8J2K8"/>
<dbReference type="CDD" id="cd20335">
    <property type="entry name" value="BRcat_RBR"/>
    <property type="match status" value="1"/>
</dbReference>
<accession>A0A0K8J2K8</accession>
<feature type="transmembrane region" description="Helical" evidence="1">
    <location>
        <begin position="40"/>
        <end position="57"/>
    </location>
</feature>
<dbReference type="EMBL" id="LN879430">
    <property type="protein sequence ID" value="CUH91624.1"/>
    <property type="molecule type" value="Genomic_DNA"/>
</dbReference>
<evidence type="ECO:0000313" key="3">
    <source>
        <dbReference type="Proteomes" id="UP000196053"/>
    </source>
</evidence>
<keyword evidence="3" id="KW-1185">Reference proteome</keyword>
<keyword evidence="1" id="KW-0812">Transmembrane</keyword>
<dbReference type="RefSeq" id="WP_058257080.1">
    <property type="nucleotide sequence ID" value="NZ_DUPS01000020.1"/>
</dbReference>
<name>A0A0K8J2K8_9FIRM</name>
<sequence>MKDKLRKFMMGRYGIDALSRFIFALALILLVISRFYLRDFFYIISLMTILYGYYRIFSRNIDRRYRENNLYLAYMNKLKKLLHKQKYMFKQRKVYRIYSCPNCKQKIRVPKGKGKIMITCPKCRNEFIKRS</sequence>
<dbReference type="OrthoDB" id="3174166at2"/>
<dbReference type="Proteomes" id="UP000196053">
    <property type="component" value="Chromosome I"/>
</dbReference>
<dbReference type="KEGG" id="hsd:SD1D_0061"/>
<protein>
    <submittedName>
        <fullName evidence="2">Putative membrane protein</fullName>
    </submittedName>
</protein>
<keyword evidence="1" id="KW-1133">Transmembrane helix</keyword>
<evidence type="ECO:0000313" key="2">
    <source>
        <dbReference type="EMBL" id="CUH91624.1"/>
    </source>
</evidence>
<organism evidence="2 3">
    <name type="scientific">Herbinix luporum</name>
    <dbReference type="NCBI Taxonomy" id="1679721"/>
    <lineage>
        <taxon>Bacteria</taxon>
        <taxon>Bacillati</taxon>
        <taxon>Bacillota</taxon>
        <taxon>Clostridia</taxon>
        <taxon>Lachnospirales</taxon>
        <taxon>Lachnospiraceae</taxon>
        <taxon>Herbinix</taxon>
    </lineage>
</organism>
<gene>
    <name evidence="2" type="ORF">SD1D_0061</name>
</gene>